<accession>A0A1I1GZ47</accession>
<dbReference type="EMBL" id="FOLH01000003">
    <property type="protein sequence ID" value="SFC16562.1"/>
    <property type="molecule type" value="Genomic_DNA"/>
</dbReference>
<dbReference type="RefSeq" id="WP_091961965.1">
    <property type="nucleotide sequence ID" value="NZ_FOLH01000003.1"/>
</dbReference>
<dbReference type="OrthoDB" id="5735142at2"/>
<proteinExistence type="predicted"/>
<keyword evidence="1" id="KW-1133">Transmembrane helix</keyword>
<dbReference type="AlphaFoldDB" id="A0A1I1GZ47"/>
<reference evidence="2 3" key="1">
    <citation type="submission" date="2016-10" db="EMBL/GenBank/DDBJ databases">
        <authorList>
            <person name="de Groot N.N."/>
        </authorList>
    </citation>
    <scope>NUCLEOTIDE SEQUENCE [LARGE SCALE GENOMIC DNA]</scope>
    <source>
        <strain evidence="2 3">DSM 18438</strain>
    </source>
</reference>
<sequence>MLANLYWLLVVAVLLGVFYLISVRLGKLKIALIVALVMGVLSHSFYYFYLEQILVKSYGGSMSLNVPDGQRHIGVTWKGDNLWLQNYNPATNECIFREYSRGSVLEGEVRIRNCNPLHLLKEEERQQLPVSDPKPSEEQE</sequence>
<dbReference type="Proteomes" id="UP000199058">
    <property type="component" value="Unassembled WGS sequence"/>
</dbReference>
<protein>
    <submittedName>
        <fullName evidence="2">Uncharacterized protein</fullName>
    </submittedName>
</protein>
<evidence type="ECO:0000313" key="3">
    <source>
        <dbReference type="Proteomes" id="UP000199058"/>
    </source>
</evidence>
<organism evidence="2 3">
    <name type="scientific">Marinospirillum celere</name>
    <dbReference type="NCBI Taxonomy" id="1122252"/>
    <lineage>
        <taxon>Bacteria</taxon>
        <taxon>Pseudomonadati</taxon>
        <taxon>Pseudomonadota</taxon>
        <taxon>Gammaproteobacteria</taxon>
        <taxon>Oceanospirillales</taxon>
        <taxon>Oceanospirillaceae</taxon>
        <taxon>Marinospirillum</taxon>
    </lineage>
</organism>
<keyword evidence="1" id="KW-0472">Membrane</keyword>
<feature type="transmembrane region" description="Helical" evidence="1">
    <location>
        <begin position="6"/>
        <end position="23"/>
    </location>
</feature>
<feature type="transmembrane region" description="Helical" evidence="1">
    <location>
        <begin position="30"/>
        <end position="49"/>
    </location>
</feature>
<gene>
    <name evidence="2" type="ORF">SAMN05660443_1696</name>
</gene>
<keyword evidence="3" id="KW-1185">Reference proteome</keyword>
<evidence type="ECO:0000256" key="1">
    <source>
        <dbReference type="SAM" id="Phobius"/>
    </source>
</evidence>
<dbReference type="STRING" id="1122252.SAMN05660443_1696"/>
<evidence type="ECO:0000313" key="2">
    <source>
        <dbReference type="EMBL" id="SFC16562.1"/>
    </source>
</evidence>
<keyword evidence="1" id="KW-0812">Transmembrane</keyword>
<name>A0A1I1GZ47_9GAMM</name>